<evidence type="ECO:0000256" key="4">
    <source>
        <dbReference type="ARBA" id="ARBA00022631"/>
    </source>
</evidence>
<comment type="catalytic activity">
    <reaction evidence="1">
        <text>5-hydroxyisourate + H2O = 5-hydroxy-2-oxo-4-ureido-2,5-dihydro-1H-imidazole-5-carboxylate + H(+)</text>
        <dbReference type="Rhea" id="RHEA:23736"/>
        <dbReference type="ChEBI" id="CHEBI:15377"/>
        <dbReference type="ChEBI" id="CHEBI:15378"/>
        <dbReference type="ChEBI" id="CHEBI:18072"/>
        <dbReference type="ChEBI" id="CHEBI:58639"/>
        <dbReference type="EC" id="3.5.2.17"/>
    </reaction>
</comment>
<feature type="domain" description="Transthyretin/hydroxyisourate hydrolase" evidence="8">
    <location>
        <begin position="171"/>
        <end position="279"/>
    </location>
</feature>
<evidence type="ECO:0000313" key="10">
    <source>
        <dbReference type="EMBL" id="ARQ67979.1"/>
    </source>
</evidence>
<dbReference type="InterPro" id="IPR017595">
    <property type="entry name" value="OHCU_decarboxylase-2"/>
</dbReference>
<organism evidence="10 11">
    <name type="scientific">Streptomyces marincola</name>
    <dbReference type="NCBI Taxonomy" id="2878388"/>
    <lineage>
        <taxon>Bacteria</taxon>
        <taxon>Bacillati</taxon>
        <taxon>Actinomycetota</taxon>
        <taxon>Actinomycetes</taxon>
        <taxon>Kitasatosporales</taxon>
        <taxon>Streptomycetaceae</taxon>
        <taxon>Streptomyces</taxon>
    </lineage>
</organism>
<dbReference type="InterPro" id="IPR018020">
    <property type="entry name" value="OHCU_decarboxylase"/>
</dbReference>
<dbReference type="PROSITE" id="PS00769">
    <property type="entry name" value="TRANSTHYRETIN_2"/>
    <property type="match status" value="1"/>
</dbReference>
<evidence type="ECO:0000256" key="6">
    <source>
        <dbReference type="ARBA" id="ARBA00022801"/>
    </source>
</evidence>
<evidence type="ECO:0000259" key="9">
    <source>
        <dbReference type="Pfam" id="PF09349"/>
    </source>
</evidence>
<keyword evidence="6" id="KW-0378">Hydrolase</keyword>
<evidence type="ECO:0000256" key="3">
    <source>
        <dbReference type="ARBA" id="ARBA00004754"/>
    </source>
</evidence>
<dbReference type="AlphaFoldDB" id="A0A1W7CTE3"/>
<dbReference type="Pfam" id="PF09349">
    <property type="entry name" value="OHCU_decarbox"/>
    <property type="match status" value="1"/>
</dbReference>
<dbReference type="GO" id="GO:0019628">
    <property type="term" value="P:urate catabolic process"/>
    <property type="evidence" value="ECO:0007669"/>
    <property type="project" value="TreeGrafter"/>
</dbReference>
<evidence type="ECO:0000313" key="11">
    <source>
        <dbReference type="Proteomes" id="UP000194218"/>
    </source>
</evidence>
<dbReference type="NCBIfam" id="TIGR03180">
    <property type="entry name" value="UraD_2"/>
    <property type="match status" value="1"/>
</dbReference>
<dbReference type="RefSeq" id="WP_086157498.1">
    <property type="nucleotide sequence ID" value="NZ_CP021121.1"/>
</dbReference>
<protein>
    <submittedName>
        <fullName evidence="10">OHCU decarboxylase</fullName>
    </submittedName>
</protein>
<dbReference type="Proteomes" id="UP000194218">
    <property type="component" value="Chromosome"/>
</dbReference>
<dbReference type="GO" id="GO:0006144">
    <property type="term" value="P:purine nucleobase metabolic process"/>
    <property type="evidence" value="ECO:0007669"/>
    <property type="project" value="UniProtKB-KW"/>
</dbReference>
<comment type="pathway">
    <text evidence="3">Purine metabolism; urate degradation; (S)-allantoin from urate: step 3/3.</text>
</comment>
<dbReference type="PANTHER" id="PTHR43466:SF1">
    <property type="entry name" value="2-OXO-4-HYDROXY-4-CARBOXY-5-UREIDOIMIDAZOLINE DECARBOXYLASE-RELATED"/>
    <property type="match status" value="1"/>
</dbReference>
<dbReference type="KEGG" id="smao:CAG99_03240"/>
<dbReference type="PROSITE" id="PS00768">
    <property type="entry name" value="TRANSTHYRETIN_1"/>
    <property type="match status" value="1"/>
</dbReference>
<dbReference type="InterPro" id="IPR036778">
    <property type="entry name" value="OHCU_decarboxylase_sf"/>
</dbReference>
<dbReference type="Gene3D" id="1.10.3330.10">
    <property type="entry name" value="Oxo-4-hydroxy-4-carboxy-5-ureidoimidazoline decarboxylase"/>
    <property type="match status" value="1"/>
</dbReference>
<evidence type="ECO:0000256" key="1">
    <source>
        <dbReference type="ARBA" id="ARBA00001043"/>
    </source>
</evidence>
<evidence type="ECO:0000259" key="8">
    <source>
        <dbReference type="Pfam" id="PF00576"/>
    </source>
</evidence>
<comment type="catalytic activity">
    <reaction evidence="2">
        <text>5-hydroxy-2-oxo-4-ureido-2,5-dihydro-1H-imidazole-5-carboxylate + H(+) = (S)-allantoin + CO2</text>
        <dbReference type="Rhea" id="RHEA:26301"/>
        <dbReference type="ChEBI" id="CHEBI:15378"/>
        <dbReference type="ChEBI" id="CHEBI:15678"/>
        <dbReference type="ChEBI" id="CHEBI:16526"/>
        <dbReference type="ChEBI" id="CHEBI:58639"/>
        <dbReference type="EC" id="4.1.1.97"/>
    </reaction>
</comment>
<dbReference type="GO" id="GO:0033971">
    <property type="term" value="F:hydroxyisourate hydrolase activity"/>
    <property type="evidence" value="ECO:0007669"/>
    <property type="project" value="UniProtKB-EC"/>
</dbReference>
<dbReference type="PANTHER" id="PTHR43466">
    <property type="entry name" value="2-OXO-4-HYDROXY-4-CARBOXY-5-UREIDOIMIDAZOLINE DECARBOXYLASE-RELATED"/>
    <property type="match status" value="1"/>
</dbReference>
<dbReference type="NCBIfam" id="NF010372">
    <property type="entry name" value="PRK13798.1"/>
    <property type="match status" value="1"/>
</dbReference>
<dbReference type="Pfam" id="PF00576">
    <property type="entry name" value="Transthyretin"/>
    <property type="match status" value="1"/>
</dbReference>
<reference evidence="10 11" key="1">
    <citation type="submission" date="2017-05" db="EMBL/GenBank/DDBJ databases">
        <title>Complete genome sequence of Streptomyces sp. SCSIO 03032 revealed the diverse biosynthetic pathways for its bioactive secondary metabolites.</title>
        <authorList>
            <person name="Ma L."/>
            <person name="Zhu Y."/>
            <person name="Zhang W."/>
            <person name="Zhang G."/>
            <person name="Tian X."/>
            <person name="Zhang S."/>
            <person name="Zhang C."/>
        </authorList>
    </citation>
    <scope>NUCLEOTIDE SEQUENCE [LARGE SCALE GENOMIC DNA]</scope>
    <source>
        <strain evidence="10 11">SCSIO 03032</strain>
    </source>
</reference>
<dbReference type="InterPro" id="IPR014306">
    <property type="entry name" value="Hydroxyisourate_hydrolase"/>
</dbReference>
<keyword evidence="4" id="KW-0659">Purine metabolism</keyword>
<dbReference type="InterPro" id="IPR036817">
    <property type="entry name" value="Transthyretin/HIU_hydrolase_sf"/>
</dbReference>
<dbReference type="OrthoDB" id="5243781at2"/>
<dbReference type="SUPFAM" id="SSF158694">
    <property type="entry name" value="UraD-Like"/>
    <property type="match status" value="1"/>
</dbReference>
<dbReference type="Gene3D" id="2.60.40.180">
    <property type="entry name" value="Transthyretin/hydroxyisourate hydrolase domain"/>
    <property type="match status" value="1"/>
</dbReference>
<name>A0A1W7CTE3_9ACTN</name>
<keyword evidence="7" id="KW-0456">Lyase</keyword>
<dbReference type="InterPro" id="IPR023416">
    <property type="entry name" value="Transthyretin/HIU_hydrolase_d"/>
</dbReference>
<proteinExistence type="predicted"/>
<dbReference type="CDD" id="cd05822">
    <property type="entry name" value="TLP_HIUase"/>
    <property type="match status" value="1"/>
</dbReference>
<sequence length="280" mass="29311">MTLSPTPGLDWINGADERAVRAALRRACAAPGWAAALIAARPYPDAEALLAVSDRAVADLTDAGLAEALGGHPPIGRPEAADAVSAREQKGMTEAPDALKAEMRELNRVYQERFGHVFLICATGLPAERMRDALRARLGNTPEREREVARAELGKINRVRLTRLAESTATVSTHVLDTAAGRPAAGVPVALAVAAGRGDGWIEHAVGRTDADGRCAGLPPLPGGASFARLTFGTGARLAGDDAEPAFFPEVGTAFAVVPGEHFHVPLLLSPFGYSVYRGS</sequence>
<dbReference type="EMBL" id="CP021121">
    <property type="protein sequence ID" value="ARQ67979.1"/>
    <property type="molecule type" value="Genomic_DNA"/>
</dbReference>
<keyword evidence="11" id="KW-1185">Reference proteome</keyword>
<keyword evidence="5" id="KW-0210">Decarboxylase</keyword>
<accession>A0A1W7CTE3</accession>
<evidence type="ECO:0000256" key="2">
    <source>
        <dbReference type="ARBA" id="ARBA00001163"/>
    </source>
</evidence>
<dbReference type="GO" id="GO:0051997">
    <property type="term" value="F:2-oxo-4-hydroxy-4-carboxy-5-ureidoimidazoline decarboxylase activity"/>
    <property type="evidence" value="ECO:0007669"/>
    <property type="project" value="UniProtKB-EC"/>
</dbReference>
<dbReference type="SUPFAM" id="SSF49472">
    <property type="entry name" value="Transthyretin (synonym: prealbumin)"/>
    <property type="match status" value="1"/>
</dbReference>
<dbReference type="InterPro" id="IPR023418">
    <property type="entry name" value="Thyroxine_BS"/>
</dbReference>
<gene>
    <name evidence="10" type="ORF">CAG99_03240</name>
</gene>
<dbReference type="InterPro" id="IPR023419">
    <property type="entry name" value="Transthyretin_CS"/>
</dbReference>
<feature type="domain" description="Oxo-4-hydroxy-4-carboxy-5-ureidoimidazoline decarboxylase" evidence="9">
    <location>
        <begin position="13"/>
        <end position="161"/>
    </location>
</feature>
<evidence type="ECO:0000256" key="7">
    <source>
        <dbReference type="ARBA" id="ARBA00023239"/>
    </source>
</evidence>
<evidence type="ECO:0000256" key="5">
    <source>
        <dbReference type="ARBA" id="ARBA00022793"/>
    </source>
</evidence>